<gene>
    <name evidence="1" type="ORF">BpHYR1_036921</name>
</gene>
<organism evidence="1 2">
    <name type="scientific">Brachionus plicatilis</name>
    <name type="common">Marine rotifer</name>
    <name type="synonym">Brachionus muelleri</name>
    <dbReference type="NCBI Taxonomy" id="10195"/>
    <lineage>
        <taxon>Eukaryota</taxon>
        <taxon>Metazoa</taxon>
        <taxon>Spiralia</taxon>
        <taxon>Gnathifera</taxon>
        <taxon>Rotifera</taxon>
        <taxon>Eurotatoria</taxon>
        <taxon>Monogononta</taxon>
        <taxon>Pseudotrocha</taxon>
        <taxon>Ploima</taxon>
        <taxon>Brachionidae</taxon>
        <taxon>Brachionus</taxon>
    </lineage>
</organism>
<sequence>MKRILSDMEQNITISYIFLVFKILKPGLGLDLRLVTFKQLCTAKNIKIDKLKKSKDRSNINDRNKKKYFFQKQLLDMSCQWKNKIILRSIILDVNLF</sequence>
<dbReference type="EMBL" id="REGN01002462">
    <property type="protein sequence ID" value="RNA27968.1"/>
    <property type="molecule type" value="Genomic_DNA"/>
</dbReference>
<dbReference type="Proteomes" id="UP000276133">
    <property type="component" value="Unassembled WGS sequence"/>
</dbReference>
<evidence type="ECO:0000313" key="1">
    <source>
        <dbReference type="EMBL" id="RNA27968.1"/>
    </source>
</evidence>
<reference evidence="1 2" key="1">
    <citation type="journal article" date="2018" name="Sci. Rep.">
        <title>Genomic signatures of local adaptation to the degree of environmental predictability in rotifers.</title>
        <authorList>
            <person name="Franch-Gras L."/>
            <person name="Hahn C."/>
            <person name="Garcia-Roger E.M."/>
            <person name="Carmona M.J."/>
            <person name="Serra M."/>
            <person name="Gomez A."/>
        </authorList>
    </citation>
    <scope>NUCLEOTIDE SEQUENCE [LARGE SCALE GENOMIC DNA]</scope>
    <source>
        <strain evidence="1">HYR1</strain>
    </source>
</reference>
<evidence type="ECO:0000313" key="2">
    <source>
        <dbReference type="Proteomes" id="UP000276133"/>
    </source>
</evidence>
<keyword evidence="2" id="KW-1185">Reference proteome</keyword>
<protein>
    <submittedName>
        <fullName evidence="1">Uncharacterized protein</fullName>
    </submittedName>
</protein>
<name>A0A3M7RX72_BRAPC</name>
<dbReference type="AlphaFoldDB" id="A0A3M7RX72"/>
<accession>A0A3M7RX72</accession>
<comment type="caution">
    <text evidence="1">The sequence shown here is derived from an EMBL/GenBank/DDBJ whole genome shotgun (WGS) entry which is preliminary data.</text>
</comment>
<proteinExistence type="predicted"/>